<evidence type="ECO:0000313" key="1">
    <source>
        <dbReference type="EMBL" id="KAL2608456.1"/>
    </source>
</evidence>
<organism evidence="1 2">
    <name type="scientific">Riccia fluitans</name>
    <dbReference type="NCBI Taxonomy" id="41844"/>
    <lineage>
        <taxon>Eukaryota</taxon>
        <taxon>Viridiplantae</taxon>
        <taxon>Streptophyta</taxon>
        <taxon>Embryophyta</taxon>
        <taxon>Marchantiophyta</taxon>
        <taxon>Marchantiopsida</taxon>
        <taxon>Marchantiidae</taxon>
        <taxon>Marchantiales</taxon>
        <taxon>Ricciaceae</taxon>
        <taxon>Riccia</taxon>
    </lineage>
</organism>
<keyword evidence="2" id="KW-1185">Reference proteome</keyword>
<reference evidence="1 2" key="1">
    <citation type="submission" date="2024-09" db="EMBL/GenBank/DDBJ databases">
        <title>Chromosome-scale assembly of Riccia fluitans.</title>
        <authorList>
            <person name="Paukszto L."/>
            <person name="Sawicki J."/>
            <person name="Karawczyk K."/>
            <person name="Piernik-Szablinska J."/>
            <person name="Szczecinska M."/>
            <person name="Mazdziarz M."/>
        </authorList>
    </citation>
    <scope>NUCLEOTIDE SEQUENCE [LARGE SCALE GENOMIC DNA]</scope>
    <source>
        <strain evidence="1">Rf_01</strain>
        <tissue evidence="1">Aerial parts of the thallus</tissue>
    </source>
</reference>
<dbReference type="AlphaFoldDB" id="A0ABD1XKN1"/>
<dbReference type="Proteomes" id="UP001605036">
    <property type="component" value="Unassembled WGS sequence"/>
</dbReference>
<name>A0ABD1XKN1_9MARC</name>
<accession>A0ABD1XKN1</accession>
<gene>
    <name evidence="1" type="ORF">R1flu_027029</name>
</gene>
<dbReference type="EMBL" id="JBHFFA010000008">
    <property type="protein sequence ID" value="KAL2608456.1"/>
    <property type="molecule type" value="Genomic_DNA"/>
</dbReference>
<proteinExistence type="predicted"/>
<sequence>MCKDLELGHPTYGNKASSVDFCLETFGQHFLQRFEVTLLFVKHPQKSAILTGFKSQIELVNLSGKQTNQASKADVEHRRSRLDIEPAQTISAGSFSCSINARSTTVAGVKTGPTGYTLGALFPVTVFVKCFWYESIGLDSRS</sequence>
<protein>
    <submittedName>
        <fullName evidence="1">Uncharacterized protein</fullName>
    </submittedName>
</protein>
<evidence type="ECO:0000313" key="2">
    <source>
        <dbReference type="Proteomes" id="UP001605036"/>
    </source>
</evidence>
<comment type="caution">
    <text evidence="1">The sequence shown here is derived from an EMBL/GenBank/DDBJ whole genome shotgun (WGS) entry which is preliminary data.</text>
</comment>